<dbReference type="PANTHER" id="PTHR30543:SF21">
    <property type="entry name" value="NAD(P)H-DEPENDENT FMN REDUCTASE LOT6"/>
    <property type="match status" value="1"/>
</dbReference>
<dbReference type="GO" id="GO:0005829">
    <property type="term" value="C:cytosol"/>
    <property type="evidence" value="ECO:0007669"/>
    <property type="project" value="TreeGrafter"/>
</dbReference>
<dbReference type="PANTHER" id="PTHR30543">
    <property type="entry name" value="CHROMATE REDUCTASE"/>
    <property type="match status" value="1"/>
</dbReference>
<gene>
    <name evidence="2" type="ORF">AVDCRST_MAG74-414</name>
</gene>
<evidence type="ECO:0000259" key="1">
    <source>
        <dbReference type="Pfam" id="PF03358"/>
    </source>
</evidence>
<sequence>MAQKPKILAFTGSLRKNSYSERIVKTAAHGAERAGAEVTYIDLLDYPLPIYNHDEAQGGGFSVNAAKLQKLLAQHDGLLVASPEYNGSLTGALKNAIDWASRTTDEYRMGAVFNGKFAAIMTQSPGAFGGIGCLRHLRDVFTVLLINVLPVQIAVGKVHEMFDGDGAEMTDEKMKNTLEDLGASLAEMLKKTHG</sequence>
<dbReference type="InterPro" id="IPR050712">
    <property type="entry name" value="NAD(P)H-dep_reductase"/>
</dbReference>
<dbReference type="EMBL" id="CADCUR010000031">
    <property type="protein sequence ID" value="CAA9381596.1"/>
    <property type="molecule type" value="Genomic_DNA"/>
</dbReference>
<evidence type="ECO:0000313" key="2">
    <source>
        <dbReference type="EMBL" id="CAA9381596.1"/>
    </source>
</evidence>
<dbReference type="Gene3D" id="3.40.50.360">
    <property type="match status" value="1"/>
</dbReference>
<name>A0A6J4NFW5_9BACT</name>
<dbReference type="InterPro" id="IPR029039">
    <property type="entry name" value="Flavoprotein-like_sf"/>
</dbReference>
<protein>
    <recommendedName>
        <fullName evidence="1">NADPH-dependent FMN reductase-like domain-containing protein</fullName>
    </recommendedName>
</protein>
<dbReference type="Pfam" id="PF03358">
    <property type="entry name" value="FMN_red"/>
    <property type="match status" value="1"/>
</dbReference>
<organism evidence="2">
    <name type="scientific">uncultured Pyrinomonadaceae bacterium</name>
    <dbReference type="NCBI Taxonomy" id="2283094"/>
    <lineage>
        <taxon>Bacteria</taxon>
        <taxon>Pseudomonadati</taxon>
        <taxon>Acidobacteriota</taxon>
        <taxon>Blastocatellia</taxon>
        <taxon>Blastocatellales</taxon>
        <taxon>Pyrinomonadaceae</taxon>
        <taxon>environmental samples</taxon>
    </lineage>
</organism>
<dbReference type="AlphaFoldDB" id="A0A6J4NFW5"/>
<dbReference type="InterPro" id="IPR005025">
    <property type="entry name" value="FMN_Rdtase-like_dom"/>
</dbReference>
<feature type="domain" description="NADPH-dependent FMN reductase-like" evidence="1">
    <location>
        <begin position="5"/>
        <end position="159"/>
    </location>
</feature>
<dbReference type="GO" id="GO:0016491">
    <property type="term" value="F:oxidoreductase activity"/>
    <property type="evidence" value="ECO:0007669"/>
    <property type="project" value="InterPro"/>
</dbReference>
<dbReference type="SUPFAM" id="SSF52218">
    <property type="entry name" value="Flavoproteins"/>
    <property type="match status" value="1"/>
</dbReference>
<proteinExistence type="predicted"/>
<accession>A0A6J4NFW5</accession>
<reference evidence="2" key="1">
    <citation type="submission" date="2020-02" db="EMBL/GenBank/DDBJ databases">
        <authorList>
            <person name="Meier V. D."/>
        </authorList>
    </citation>
    <scope>NUCLEOTIDE SEQUENCE</scope>
    <source>
        <strain evidence="2">AVDCRST_MAG74</strain>
    </source>
</reference>
<dbReference type="GO" id="GO:0010181">
    <property type="term" value="F:FMN binding"/>
    <property type="evidence" value="ECO:0007669"/>
    <property type="project" value="TreeGrafter"/>
</dbReference>